<evidence type="ECO:0000259" key="5">
    <source>
        <dbReference type="PROSITE" id="PS51471"/>
    </source>
</evidence>
<dbReference type="PROSITE" id="PS51471">
    <property type="entry name" value="FE2OG_OXY"/>
    <property type="match status" value="1"/>
</dbReference>
<gene>
    <name evidence="6" type="ORF">AYBTSS11_LOCUS12537</name>
</gene>
<proteinExistence type="predicted"/>
<organism evidence="6 7">
    <name type="scientific">Sphenostylis stenocarpa</name>
    <dbReference type="NCBI Taxonomy" id="92480"/>
    <lineage>
        <taxon>Eukaryota</taxon>
        <taxon>Viridiplantae</taxon>
        <taxon>Streptophyta</taxon>
        <taxon>Embryophyta</taxon>
        <taxon>Tracheophyta</taxon>
        <taxon>Spermatophyta</taxon>
        <taxon>Magnoliopsida</taxon>
        <taxon>eudicotyledons</taxon>
        <taxon>Gunneridae</taxon>
        <taxon>Pentapetalae</taxon>
        <taxon>rosids</taxon>
        <taxon>fabids</taxon>
        <taxon>Fabales</taxon>
        <taxon>Fabaceae</taxon>
        <taxon>Papilionoideae</taxon>
        <taxon>50 kb inversion clade</taxon>
        <taxon>NPAAA clade</taxon>
        <taxon>indigoferoid/millettioid clade</taxon>
        <taxon>Phaseoleae</taxon>
        <taxon>Sphenostylis</taxon>
    </lineage>
</organism>
<dbReference type="EMBL" id="OY731401">
    <property type="protein sequence ID" value="CAJ1947202.1"/>
    <property type="molecule type" value="Genomic_DNA"/>
</dbReference>
<dbReference type="Gene3D" id="2.60.120.330">
    <property type="entry name" value="B-lactam Antibiotic, Isopenicillin N Synthase, Chain"/>
    <property type="match status" value="1"/>
</dbReference>
<evidence type="ECO:0000313" key="6">
    <source>
        <dbReference type="EMBL" id="CAJ1947202.1"/>
    </source>
</evidence>
<feature type="chain" id="PRO_5041668289" description="Fe2OG dioxygenase domain-containing protein" evidence="4">
    <location>
        <begin position="25"/>
        <end position="116"/>
    </location>
</feature>
<accession>A0AA86VLP7</accession>
<evidence type="ECO:0000256" key="2">
    <source>
        <dbReference type="ARBA" id="ARBA00022896"/>
    </source>
</evidence>
<keyword evidence="2" id="KW-0847">Vitamin C</keyword>
<dbReference type="Gramene" id="rna-AYBTSS11_LOCUS12537">
    <property type="protein sequence ID" value="CAJ1947202.1"/>
    <property type="gene ID" value="gene-AYBTSS11_LOCUS12537"/>
</dbReference>
<dbReference type="AlphaFoldDB" id="A0AA86VLP7"/>
<keyword evidence="4" id="KW-0732">Signal</keyword>
<dbReference type="PANTHER" id="PTHR47991">
    <property type="entry name" value="OXOGLUTARATE/IRON-DEPENDENT DIOXYGENASE"/>
    <property type="match status" value="1"/>
</dbReference>
<feature type="signal peptide" evidence="4">
    <location>
        <begin position="1"/>
        <end position="24"/>
    </location>
</feature>
<dbReference type="GO" id="GO:0046872">
    <property type="term" value="F:metal ion binding"/>
    <property type="evidence" value="ECO:0007669"/>
    <property type="project" value="UniProtKB-KW"/>
</dbReference>
<keyword evidence="3" id="KW-0408">Iron</keyword>
<dbReference type="InterPro" id="IPR050295">
    <property type="entry name" value="Plant_2OG-oxidoreductases"/>
</dbReference>
<evidence type="ECO:0000256" key="1">
    <source>
        <dbReference type="ARBA" id="ARBA00022723"/>
    </source>
</evidence>
<dbReference type="Proteomes" id="UP001189624">
    <property type="component" value="Chromosome 4"/>
</dbReference>
<keyword evidence="1" id="KW-0479">Metal-binding</keyword>
<protein>
    <recommendedName>
        <fullName evidence="5">Fe2OG dioxygenase domain-containing protein</fullName>
    </recommendedName>
</protein>
<reference evidence="6" key="1">
    <citation type="submission" date="2023-10" db="EMBL/GenBank/DDBJ databases">
        <authorList>
            <person name="Domelevo Entfellner J.-B."/>
        </authorList>
    </citation>
    <scope>NUCLEOTIDE SEQUENCE</scope>
</reference>
<evidence type="ECO:0000313" key="7">
    <source>
        <dbReference type="Proteomes" id="UP001189624"/>
    </source>
</evidence>
<dbReference type="InterPro" id="IPR005123">
    <property type="entry name" value="Oxoglu/Fe-dep_dioxygenase_dom"/>
</dbReference>
<dbReference type="InterPro" id="IPR027443">
    <property type="entry name" value="IPNS-like_sf"/>
</dbReference>
<name>A0AA86VLP7_9FABA</name>
<dbReference type="InterPro" id="IPR044861">
    <property type="entry name" value="IPNS-like_FE2OG_OXY"/>
</dbReference>
<keyword evidence="7" id="KW-1185">Reference proteome</keyword>
<evidence type="ECO:0000256" key="3">
    <source>
        <dbReference type="ARBA" id="ARBA00023004"/>
    </source>
</evidence>
<evidence type="ECO:0000256" key="4">
    <source>
        <dbReference type="SAM" id="SignalP"/>
    </source>
</evidence>
<sequence>MRFSIGRIHWYILVLLLGKTLSFGLRNLPTTGLEARYFCGALTQNPSLLAHHYPPCPDPTLTLGVARHKDPTIITILLQDKEVEGLQVLKDGEWVCVDPIPNAFVVNIGLLLQVTH</sequence>
<dbReference type="SUPFAM" id="SSF51197">
    <property type="entry name" value="Clavaminate synthase-like"/>
    <property type="match status" value="1"/>
</dbReference>
<dbReference type="Pfam" id="PF03171">
    <property type="entry name" value="2OG-FeII_Oxy"/>
    <property type="match status" value="1"/>
</dbReference>
<feature type="domain" description="Fe2OG dioxygenase" evidence="5">
    <location>
        <begin position="44"/>
        <end position="116"/>
    </location>
</feature>
<dbReference type="GO" id="GO:0031418">
    <property type="term" value="F:L-ascorbic acid binding"/>
    <property type="evidence" value="ECO:0007669"/>
    <property type="project" value="UniProtKB-KW"/>
</dbReference>